<sequence>MINGRNSVSILIISSTKLPFLERYVKITDKKLLKYFDGDHYKNEISNPNSHGWFEIKAKND</sequence>
<proteinExistence type="predicted"/>
<accession>A0ABQ8JW46</accession>
<dbReference type="EMBL" id="NJHN03000008">
    <property type="protein sequence ID" value="KAH9426826.1"/>
    <property type="molecule type" value="Genomic_DNA"/>
</dbReference>
<evidence type="ECO:0000313" key="2">
    <source>
        <dbReference type="Proteomes" id="UP000887458"/>
    </source>
</evidence>
<reference evidence="1 2" key="2">
    <citation type="journal article" date="2022" name="Mol. Biol. Evol.">
        <title>Comparative Genomics Reveals Insights into the Divergent Evolution of Astigmatic Mites and Household Pest Adaptations.</title>
        <authorList>
            <person name="Xiong Q."/>
            <person name="Wan A.T."/>
            <person name="Liu X."/>
            <person name="Fung C.S."/>
            <person name="Xiao X."/>
            <person name="Malainual N."/>
            <person name="Hou J."/>
            <person name="Wang L."/>
            <person name="Wang M."/>
            <person name="Yang K.Y."/>
            <person name="Cui Y."/>
            <person name="Leung E.L."/>
            <person name="Nong W."/>
            <person name="Shin S.K."/>
            <person name="Au S.W."/>
            <person name="Jeong K.Y."/>
            <person name="Chew F.T."/>
            <person name="Hui J.H."/>
            <person name="Leung T.F."/>
            <person name="Tungtrongchitr A."/>
            <person name="Zhong N."/>
            <person name="Liu Z."/>
            <person name="Tsui S.K."/>
        </authorList>
    </citation>
    <scope>NUCLEOTIDE SEQUENCE [LARGE SCALE GENOMIC DNA]</scope>
    <source>
        <strain evidence="1">Derp</strain>
    </source>
</reference>
<protein>
    <submittedName>
        <fullName evidence="1">Uncharacterized protein</fullName>
    </submittedName>
</protein>
<comment type="caution">
    <text evidence="1">The sequence shown here is derived from an EMBL/GenBank/DDBJ whole genome shotgun (WGS) entry which is preliminary data.</text>
</comment>
<keyword evidence="2" id="KW-1185">Reference proteome</keyword>
<evidence type="ECO:0000313" key="1">
    <source>
        <dbReference type="EMBL" id="KAH9426826.1"/>
    </source>
</evidence>
<dbReference type="Proteomes" id="UP000887458">
    <property type="component" value="Unassembled WGS sequence"/>
</dbReference>
<reference evidence="1 2" key="1">
    <citation type="journal article" date="2018" name="J. Allergy Clin. Immunol.">
        <title>High-quality assembly of Dermatophagoides pteronyssinus genome and transcriptome reveals a wide range of novel allergens.</title>
        <authorList>
            <person name="Liu X.Y."/>
            <person name="Yang K.Y."/>
            <person name="Wang M.Q."/>
            <person name="Kwok J.S."/>
            <person name="Zeng X."/>
            <person name="Yang Z."/>
            <person name="Xiao X.J."/>
            <person name="Lau C.P."/>
            <person name="Li Y."/>
            <person name="Huang Z.M."/>
            <person name="Ba J.G."/>
            <person name="Yim A.K."/>
            <person name="Ouyang C.Y."/>
            <person name="Ngai S.M."/>
            <person name="Chan T.F."/>
            <person name="Leung E.L."/>
            <person name="Liu L."/>
            <person name="Liu Z.G."/>
            <person name="Tsui S.K."/>
        </authorList>
    </citation>
    <scope>NUCLEOTIDE SEQUENCE [LARGE SCALE GENOMIC DNA]</scope>
    <source>
        <strain evidence="1">Derp</strain>
    </source>
</reference>
<name>A0ABQ8JW46_DERPT</name>
<gene>
    <name evidence="1" type="ORF">DERP_002926</name>
</gene>
<organism evidence="1 2">
    <name type="scientific">Dermatophagoides pteronyssinus</name>
    <name type="common">European house dust mite</name>
    <dbReference type="NCBI Taxonomy" id="6956"/>
    <lineage>
        <taxon>Eukaryota</taxon>
        <taxon>Metazoa</taxon>
        <taxon>Ecdysozoa</taxon>
        <taxon>Arthropoda</taxon>
        <taxon>Chelicerata</taxon>
        <taxon>Arachnida</taxon>
        <taxon>Acari</taxon>
        <taxon>Acariformes</taxon>
        <taxon>Sarcoptiformes</taxon>
        <taxon>Astigmata</taxon>
        <taxon>Psoroptidia</taxon>
        <taxon>Analgoidea</taxon>
        <taxon>Pyroglyphidae</taxon>
        <taxon>Dermatophagoidinae</taxon>
        <taxon>Dermatophagoides</taxon>
    </lineage>
</organism>